<keyword evidence="1" id="KW-0378">Hydrolase</keyword>
<gene>
    <name evidence="4" type="primary">LOC103507929</name>
</gene>
<keyword evidence="3" id="KW-1185">Reference proteome</keyword>
<dbReference type="InterPro" id="IPR021109">
    <property type="entry name" value="Peptidase_aspartic_dom_sf"/>
</dbReference>
<dbReference type="PROSITE" id="PS50175">
    <property type="entry name" value="ASP_PROT_RETROV"/>
    <property type="match status" value="1"/>
</dbReference>
<dbReference type="Proteomes" id="UP000079169">
    <property type="component" value="Unplaced"/>
</dbReference>
<evidence type="ECO:0000256" key="1">
    <source>
        <dbReference type="ARBA" id="ARBA00022801"/>
    </source>
</evidence>
<sequence>MGFPMKPVLKRSLHANVVKDSPPPSTPQGNTCPCCNKGHRIHECSIFQAMSVPDRYNALRESHLCFSCMGPHSRSACTSKYYCRHCHSKGHHTMLHTPSASPQAGEPSTSHQATIVLSNNVVPVPAERQMTQVLLGTALISIMDAFGQYHDVRALIDSGSMITIMTQSLSERLALPCKPSNIQVQGVGSSKLQPAKGVVACTINSKCSSFALAIEAAVLPSIAANLPTMPVPVEIYNQLSTVKLADPPFGSPAPVQLLIGAQYYANLVNRSEPIITGKPSLIPTMLGTLVMGECPSAMPTAHHSFFISQSEEDVSCQLKKFWEMEEVAVNIPEDPEDLQCERHFVETHYRDPAGIYVVRLPFRNGTPPDLGNNVQYAKSRLTRLESSLSRKPEFKTLYHENLIDYVEQGHMVIAKEPSTYVMTHHGVTKDSSTTKVRVVFNPAEKASPSHSSLNESLLVGPKLQNNINDIMLNFRLHPVAITADIKQMYRAIKLDPKDSKFQQILWRSDPSQPIKQYEITRVCFGVTSSPFHALRVLKQLIKDEGNNYPMAAKVLDRDAYIDDICSGSASVADARRLREELTALLSAAGFELRKWSSSHPEVLNDLSIDLCEKPHKFGDIETIQVLGIQWDPKRDVFCYQIKSIPNCTTKRQILSQIARVYDLPGLLGPVVIWMKILLQKIWLQGLQWDDPLPKSMIEQWNHFIA</sequence>
<accession>A0A3Q0IUY2</accession>
<feature type="non-terminal residue" evidence="4">
    <location>
        <position position="705"/>
    </location>
</feature>
<dbReference type="STRING" id="121845.A0A3Q0IUY2"/>
<dbReference type="GO" id="GO:0004190">
    <property type="term" value="F:aspartic-type endopeptidase activity"/>
    <property type="evidence" value="ECO:0007669"/>
    <property type="project" value="InterPro"/>
</dbReference>
<protein>
    <submittedName>
        <fullName evidence="4">Uncharacterized protein LOC103507929</fullName>
    </submittedName>
</protein>
<dbReference type="PANTHER" id="PTHR47331:SF5">
    <property type="entry name" value="RIBONUCLEASE H"/>
    <property type="match status" value="1"/>
</dbReference>
<dbReference type="PaxDb" id="121845-A0A3Q0IUY2"/>
<dbReference type="AlphaFoldDB" id="A0A3Q0IUY2"/>
<dbReference type="PANTHER" id="PTHR47331">
    <property type="entry name" value="PHD-TYPE DOMAIN-CONTAINING PROTEIN"/>
    <property type="match status" value="1"/>
</dbReference>
<dbReference type="InterPro" id="IPR043502">
    <property type="entry name" value="DNA/RNA_pol_sf"/>
</dbReference>
<reference evidence="4" key="1">
    <citation type="submission" date="2025-08" db="UniProtKB">
        <authorList>
            <consortium name="RefSeq"/>
        </authorList>
    </citation>
    <scope>IDENTIFICATION</scope>
</reference>
<name>A0A3Q0IUY2_DIACI</name>
<proteinExistence type="predicted"/>
<dbReference type="GO" id="GO:0006508">
    <property type="term" value="P:proteolysis"/>
    <property type="evidence" value="ECO:0007669"/>
    <property type="project" value="InterPro"/>
</dbReference>
<dbReference type="KEGG" id="dci:103507929"/>
<feature type="domain" description="Peptidase A2" evidence="2">
    <location>
        <begin position="152"/>
        <end position="189"/>
    </location>
</feature>
<dbReference type="CDD" id="cd00303">
    <property type="entry name" value="retropepsin_like"/>
    <property type="match status" value="1"/>
</dbReference>
<organism evidence="3 4">
    <name type="scientific">Diaphorina citri</name>
    <name type="common">Asian citrus psyllid</name>
    <dbReference type="NCBI Taxonomy" id="121845"/>
    <lineage>
        <taxon>Eukaryota</taxon>
        <taxon>Metazoa</taxon>
        <taxon>Ecdysozoa</taxon>
        <taxon>Arthropoda</taxon>
        <taxon>Hexapoda</taxon>
        <taxon>Insecta</taxon>
        <taxon>Pterygota</taxon>
        <taxon>Neoptera</taxon>
        <taxon>Paraneoptera</taxon>
        <taxon>Hemiptera</taxon>
        <taxon>Sternorrhyncha</taxon>
        <taxon>Psylloidea</taxon>
        <taxon>Psyllidae</taxon>
        <taxon>Diaphorininae</taxon>
        <taxon>Diaphorina</taxon>
    </lineage>
</organism>
<dbReference type="Gene3D" id="2.40.70.10">
    <property type="entry name" value="Acid Proteases"/>
    <property type="match status" value="1"/>
</dbReference>
<dbReference type="Pfam" id="PF05380">
    <property type="entry name" value="Peptidase_A17"/>
    <property type="match status" value="1"/>
</dbReference>
<dbReference type="InterPro" id="IPR008042">
    <property type="entry name" value="Retrotrans_Pao"/>
</dbReference>
<evidence type="ECO:0000259" key="2">
    <source>
        <dbReference type="PROSITE" id="PS50175"/>
    </source>
</evidence>
<dbReference type="RefSeq" id="XP_026678468.1">
    <property type="nucleotide sequence ID" value="XM_026822667.1"/>
</dbReference>
<evidence type="ECO:0000313" key="4">
    <source>
        <dbReference type="RefSeq" id="XP_026678468.1"/>
    </source>
</evidence>
<dbReference type="GeneID" id="103507929"/>
<dbReference type="InterPro" id="IPR001995">
    <property type="entry name" value="Peptidase_A2_cat"/>
</dbReference>
<dbReference type="SUPFAM" id="SSF56672">
    <property type="entry name" value="DNA/RNA polymerases"/>
    <property type="match status" value="1"/>
</dbReference>
<dbReference type="GO" id="GO:0071897">
    <property type="term" value="P:DNA biosynthetic process"/>
    <property type="evidence" value="ECO:0007669"/>
    <property type="project" value="UniProtKB-ARBA"/>
</dbReference>
<evidence type="ECO:0000313" key="3">
    <source>
        <dbReference type="Proteomes" id="UP000079169"/>
    </source>
</evidence>